<proteinExistence type="predicted"/>
<dbReference type="Proteomes" id="UP000553980">
    <property type="component" value="Unassembled WGS sequence"/>
</dbReference>
<reference evidence="3 6" key="3">
    <citation type="submission" date="2020-08" db="EMBL/GenBank/DDBJ databases">
        <title>Genomic Encyclopedia of Type Strains, Phase IV (KMG-IV): sequencing the most valuable type-strain genomes for metagenomic binning, comparative biology and taxonomic classification.</title>
        <authorList>
            <person name="Goeker M."/>
        </authorList>
    </citation>
    <scope>NUCLEOTIDE SEQUENCE [LARGE SCALE GENOMIC DNA]</scope>
    <source>
        <strain evidence="3 6">DSM 23868</strain>
    </source>
</reference>
<evidence type="ECO:0000313" key="6">
    <source>
        <dbReference type="Proteomes" id="UP000553980"/>
    </source>
</evidence>
<keyword evidence="6" id="KW-1185">Reference proteome</keyword>
<protein>
    <submittedName>
        <fullName evidence="3">Lysozyme family protein</fullName>
    </submittedName>
</protein>
<evidence type="ECO:0000256" key="1">
    <source>
        <dbReference type="SAM" id="Phobius"/>
    </source>
</evidence>
<dbReference type="OrthoDB" id="9815229at2"/>
<evidence type="ECO:0000313" key="5">
    <source>
        <dbReference type="Proteomes" id="UP000313390"/>
    </source>
</evidence>
<dbReference type="EMBL" id="VEWK01000001">
    <property type="protein sequence ID" value="TNV15199.1"/>
    <property type="molecule type" value="Genomic_DNA"/>
</dbReference>
<dbReference type="InterPro" id="IPR008565">
    <property type="entry name" value="TtsA-like_GH18_dom"/>
</dbReference>
<dbReference type="InterPro" id="IPR023346">
    <property type="entry name" value="Lysozyme-like_dom_sf"/>
</dbReference>
<evidence type="ECO:0000313" key="4">
    <source>
        <dbReference type="EMBL" id="TNV15199.1"/>
    </source>
</evidence>
<dbReference type="EMBL" id="JACIEX010000001">
    <property type="protein sequence ID" value="MBB4092381.1"/>
    <property type="molecule type" value="Genomic_DNA"/>
</dbReference>
<reference evidence="4" key="2">
    <citation type="submission" date="2019-06" db="EMBL/GenBank/DDBJ databases">
        <authorList>
            <person name="Hu M."/>
        </authorList>
    </citation>
    <scope>NUCLEOTIDE SEQUENCE</scope>
    <source>
        <strain evidence="4">08RB2639</strain>
    </source>
</reference>
<feature type="transmembrane region" description="Helical" evidence="1">
    <location>
        <begin position="222"/>
        <end position="243"/>
    </location>
</feature>
<dbReference type="SUPFAM" id="SSF53955">
    <property type="entry name" value="Lysozyme-like"/>
    <property type="match status" value="1"/>
</dbReference>
<comment type="caution">
    <text evidence="4">The sequence shown here is derived from an EMBL/GenBank/DDBJ whole genome shotgun (WGS) entry which is preliminary data.</text>
</comment>
<organism evidence="4 5">
    <name type="scientific">Brucella pecoris</name>
    <dbReference type="NCBI Taxonomy" id="867683"/>
    <lineage>
        <taxon>Bacteria</taxon>
        <taxon>Pseudomonadati</taxon>
        <taxon>Pseudomonadota</taxon>
        <taxon>Alphaproteobacteria</taxon>
        <taxon>Hyphomicrobiales</taxon>
        <taxon>Brucellaceae</taxon>
        <taxon>Brucella/Ochrobactrum group</taxon>
        <taxon>Brucella</taxon>
    </lineage>
</organism>
<dbReference type="AlphaFoldDB" id="A0A5C5CUM0"/>
<dbReference type="Proteomes" id="UP000313390">
    <property type="component" value="Unassembled WGS sequence"/>
</dbReference>
<gene>
    <name evidence="4" type="ORF">FIB18_00090</name>
    <name evidence="3" type="ORF">GGQ79_000854</name>
</gene>
<evidence type="ECO:0000259" key="2">
    <source>
        <dbReference type="Pfam" id="PF05838"/>
    </source>
</evidence>
<sequence>MKANFANCLAFTLKYEGGYSSNRKDPGNWTGGKVGVGTLKGTKYGIAAHSYPNLDIKNLTLDDVKPIYEKNYWRPIQGDSLPLGVDLATFDSGVMSGPARGAKWLQAALGVKQDGVVGANTLAKARVSDARDIVKKICAKRTGFVQSLKTFVTFGKGWTSRIAACEAQALKMVVATASTAAAASTVLKSEAKAAATKAKQQATGAAATGASGTGSYAVSDQLAHWITAGVVLGAVALVVYLVWRSHVNKTRADAFTAEAAA</sequence>
<dbReference type="Pfam" id="PF05838">
    <property type="entry name" value="Glyco_hydro_108"/>
    <property type="match status" value="1"/>
</dbReference>
<keyword evidence="1" id="KW-0812">Transmembrane</keyword>
<dbReference type="CDD" id="cd13926">
    <property type="entry name" value="N-acetylmuramidase_GH108"/>
    <property type="match status" value="1"/>
</dbReference>
<dbReference type="RefSeq" id="WP_140018839.1">
    <property type="nucleotide sequence ID" value="NZ_JACIEX010000001.1"/>
</dbReference>
<dbReference type="Gene3D" id="1.20.141.10">
    <property type="entry name" value="Chitosanase, subunit A, domain 1"/>
    <property type="match status" value="1"/>
</dbReference>
<name>A0A5C5CUM0_9HYPH</name>
<keyword evidence="1" id="KW-0472">Membrane</keyword>
<evidence type="ECO:0000313" key="3">
    <source>
        <dbReference type="EMBL" id="MBB4092381.1"/>
    </source>
</evidence>
<keyword evidence="1" id="KW-1133">Transmembrane helix</keyword>
<reference evidence="4 5" key="1">
    <citation type="journal article" date="2011" name="Int. J. Syst. Evol. Microbiol.">
        <title>Ochrobactrum pecoris sp. nov., isolated from farm animals.</title>
        <authorList>
            <person name="Kampfer P."/>
            <person name="Huber B."/>
            <person name="Busse H.J."/>
            <person name="Scholz H.C."/>
            <person name="Tomaso H."/>
            <person name="Hotzel H."/>
            <person name="Melzer F."/>
        </authorList>
    </citation>
    <scope>NUCLEOTIDE SEQUENCE [LARGE SCALE GENOMIC DNA]</scope>
    <source>
        <strain evidence="4 5">08RB2639</strain>
    </source>
</reference>
<feature type="domain" description="TtsA-like Glycoside hydrolase family 108" evidence="2">
    <location>
        <begin position="10"/>
        <end position="97"/>
    </location>
</feature>
<accession>A0A5C5CUM0</accession>